<evidence type="ECO:0000259" key="1">
    <source>
        <dbReference type="Pfam" id="PF12680"/>
    </source>
</evidence>
<protein>
    <recommendedName>
        <fullName evidence="1">SnoaL-like domain-containing protein</fullName>
    </recommendedName>
</protein>
<dbReference type="Gene3D" id="3.10.450.50">
    <property type="match status" value="1"/>
</dbReference>
<dbReference type="AlphaFoldDB" id="A0A2S9V7W8"/>
<dbReference type="InterPro" id="IPR032710">
    <property type="entry name" value="NTF2-like_dom_sf"/>
</dbReference>
<evidence type="ECO:0000313" key="3">
    <source>
        <dbReference type="Proteomes" id="UP000238949"/>
    </source>
</evidence>
<dbReference type="Proteomes" id="UP000238949">
    <property type="component" value="Unassembled WGS sequence"/>
</dbReference>
<name>A0A2S9V7W8_9ALTE</name>
<dbReference type="RefSeq" id="WP_105935654.1">
    <property type="nucleotide sequence ID" value="NZ_PVNP01000188.1"/>
</dbReference>
<keyword evidence="3" id="KW-1185">Reference proteome</keyword>
<dbReference type="InterPro" id="IPR037401">
    <property type="entry name" value="SnoaL-like"/>
</dbReference>
<dbReference type="EMBL" id="PVNP01000188">
    <property type="protein sequence ID" value="PRO72415.1"/>
    <property type="molecule type" value="Genomic_DNA"/>
</dbReference>
<evidence type="ECO:0000313" key="2">
    <source>
        <dbReference type="EMBL" id="PRO72415.1"/>
    </source>
</evidence>
<comment type="caution">
    <text evidence="2">The sequence shown here is derived from an EMBL/GenBank/DDBJ whole genome shotgun (WGS) entry which is preliminary data.</text>
</comment>
<reference evidence="3" key="1">
    <citation type="journal article" date="2020" name="Int. J. Syst. Evol. Microbiol.">
        <title>Alteromonas alba sp. nov., a marine bacterium isolated from the seawater of the West Pacific Ocean.</title>
        <authorList>
            <person name="Sun C."/>
            <person name="Wu Y.-H."/>
            <person name="Xamxidin M."/>
            <person name="Cheng H."/>
            <person name="Xu X.-W."/>
        </authorList>
    </citation>
    <scope>NUCLEOTIDE SEQUENCE [LARGE SCALE GENOMIC DNA]</scope>
    <source>
        <strain evidence="3">190</strain>
    </source>
</reference>
<dbReference type="SUPFAM" id="SSF54427">
    <property type="entry name" value="NTF2-like"/>
    <property type="match status" value="1"/>
</dbReference>
<gene>
    <name evidence="2" type="ORF">C6Y40_17315</name>
</gene>
<proteinExistence type="predicted"/>
<feature type="domain" description="SnoaL-like" evidence="1">
    <location>
        <begin position="8"/>
        <end position="114"/>
    </location>
</feature>
<dbReference type="Pfam" id="PF12680">
    <property type="entry name" value="SnoaL_2"/>
    <property type="match status" value="1"/>
</dbReference>
<dbReference type="OrthoDB" id="1115105at2"/>
<organism evidence="2 3">
    <name type="scientific">Alteromonas alba</name>
    <dbReference type="NCBI Taxonomy" id="2079529"/>
    <lineage>
        <taxon>Bacteria</taxon>
        <taxon>Pseudomonadati</taxon>
        <taxon>Pseudomonadota</taxon>
        <taxon>Gammaproteobacteria</taxon>
        <taxon>Alteromonadales</taxon>
        <taxon>Alteromonadaceae</taxon>
        <taxon>Alteromonas/Salinimonas group</taxon>
        <taxon>Alteromonas</taxon>
    </lineage>
</organism>
<sequence>MTFEERFRQLYADLAKINIDDLSQVYHQDIEFVDPVTTHRGIEAVKGYFANLLESVDSCQFKIHSLLNTGDSGPGGYSHVVEWTMLLQLKNKPGTISVDGVSMLKVRDDKIHYHRDYYDLGEMVYEHVPVLRSVIGFIKKKLDS</sequence>
<accession>A0A2S9V7W8</accession>